<dbReference type="Proteomes" id="UP001557470">
    <property type="component" value="Unassembled WGS sequence"/>
</dbReference>
<keyword evidence="3" id="KW-1185">Reference proteome</keyword>
<sequence length="108" mass="12480">MLFTVDLTELIWLEVKKEQSSDDFPWCNFKWDRWQSGNAVWNHEEQAFPLKAFRVLLCPVRNPQLFMHSIQMFSRVPGVKEDARPTGQLTPTSPSASPSTQRSLKTSV</sequence>
<reference evidence="2 3" key="1">
    <citation type="submission" date="2024-06" db="EMBL/GenBank/DDBJ databases">
        <authorList>
            <person name="Pan Q."/>
            <person name="Wen M."/>
            <person name="Jouanno E."/>
            <person name="Zahm M."/>
            <person name="Klopp C."/>
            <person name="Cabau C."/>
            <person name="Louis A."/>
            <person name="Berthelot C."/>
            <person name="Parey E."/>
            <person name="Roest Crollius H."/>
            <person name="Montfort J."/>
            <person name="Robinson-Rechavi M."/>
            <person name="Bouchez O."/>
            <person name="Lampietro C."/>
            <person name="Lopez Roques C."/>
            <person name="Donnadieu C."/>
            <person name="Postlethwait J."/>
            <person name="Bobe J."/>
            <person name="Verreycken H."/>
            <person name="Guiguen Y."/>
        </authorList>
    </citation>
    <scope>NUCLEOTIDE SEQUENCE [LARGE SCALE GENOMIC DNA]</scope>
    <source>
        <strain evidence="2">Up_M1</strain>
        <tissue evidence="2">Testis</tissue>
    </source>
</reference>
<name>A0ABD0X2X4_UMBPY</name>
<protein>
    <submittedName>
        <fullName evidence="2">Uncharacterized protein</fullName>
    </submittedName>
</protein>
<gene>
    <name evidence="2" type="ORF">UPYG_G00158680</name>
</gene>
<evidence type="ECO:0000313" key="2">
    <source>
        <dbReference type="EMBL" id="KAL0985566.1"/>
    </source>
</evidence>
<dbReference type="AlphaFoldDB" id="A0ABD0X2X4"/>
<accession>A0ABD0X2X4</accession>
<comment type="caution">
    <text evidence="2">The sequence shown here is derived from an EMBL/GenBank/DDBJ whole genome shotgun (WGS) entry which is preliminary data.</text>
</comment>
<proteinExistence type="predicted"/>
<evidence type="ECO:0000256" key="1">
    <source>
        <dbReference type="SAM" id="MobiDB-lite"/>
    </source>
</evidence>
<evidence type="ECO:0000313" key="3">
    <source>
        <dbReference type="Proteomes" id="UP001557470"/>
    </source>
</evidence>
<feature type="compositionally biased region" description="Low complexity" evidence="1">
    <location>
        <begin position="90"/>
        <end position="100"/>
    </location>
</feature>
<dbReference type="EMBL" id="JAGEUA010000004">
    <property type="protein sequence ID" value="KAL0985566.1"/>
    <property type="molecule type" value="Genomic_DNA"/>
</dbReference>
<organism evidence="2 3">
    <name type="scientific">Umbra pygmaea</name>
    <name type="common">Eastern mudminnow</name>
    <dbReference type="NCBI Taxonomy" id="75934"/>
    <lineage>
        <taxon>Eukaryota</taxon>
        <taxon>Metazoa</taxon>
        <taxon>Chordata</taxon>
        <taxon>Craniata</taxon>
        <taxon>Vertebrata</taxon>
        <taxon>Euteleostomi</taxon>
        <taxon>Actinopterygii</taxon>
        <taxon>Neopterygii</taxon>
        <taxon>Teleostei</taxon>
        <taxon>Protacanthopterygii</taxon>
        <taxon>Esociformes</taxon>
        <taxon>Umbridae</taxon>
        <taxon>Umbra</taxon>
    </lineage>
</organism>
<feature type="region of interest" description="Disordered" evidence="1">
    <location>
        <begin position="78"/>
        <end position="108"/>
    </location>
</feature>